<sequence length="72" mass="8192">LHINFYQSFTSCSSRINNLLVNGQHIIIIIYNLLVMCTKQLITNIILLILNLVHIHSTLNHSGIVLSYESSK</sequence>
<dbReference type="AlphaFoldDB" id="A0A0R0LX85"/>
<evidence type="ECO:0000313" key="3">
    <source>
        <dbReference type="Proteomes" id="UP000051530"/>
    </source>
</evidence>
<accession>A0A0R0LX85</accession>
<name>A0A0R0LX85_9MICR</name>
<organism evidence="2 3">
    <name type="scientific">Pseudoloma neurophilia</name>
    <dbReference type="NCBI Taxonomy" id="146866"/>
    <lineage>
        <taxon>Eukaryota</taxon>
        <taxon>Fungi</taxon>
        <taxon>Fungi incertae sedis</taxon>
        <taxon>Microsporidia</taxon>
        <taxon>Pseudoloma</taxon>
    </lineage>
</organism>
<dbReference type="VEuPathDB" id="MicrosporidiaDB:M153_4790002272"/>
<evidence type="ECO:0000313" key="2">
    <source>
        <dbReference type="EMBL" id="KRH93938.1"/>
    </source>
</evidence>
<dbReference type="EMBL" id="LGUB01000175">
    <property type="protein sequence ID" value="KRH93938.1"/>
    <property type="molecule type" value="Genomic_DNA"/>
</dbReference>
<dbReference type="Proteomes" id="UP000051530">
    <property type="component" value="Unassembled WGS sequence"/>
</dbReference>
<feature type="transmembrane region" description="Helical" evidence="1">
    <location>
        <begin position="26"/>
        <end position="50"/>
    </location>
</feature>
<keyword evidence="1" id="KW-1133">Transmembrane helix</keyword>
<feature type="non-terminal residue" evidence="2">
    <location>
        <position position="1"/>
    </location>
</feature>
<gene>
    <name evidence="2" type="ORF">M153_4790002272</name>
</gene>
<protein>
    <submittedName>
        <fullName evidence="2">Putative transposase</fullName>
    </submittedName>
</protein>
<keyword evidence="1" id="KW-0472">Membrane</keyword>
<reference evidence="2 3" key="1">
    <citation type="submission" date="2015-07" db="EMBL/GenBank/DDBJ databases">
        <title>The genome of Pseudoloma neurophilia, a relevant intracellular parasite of the zebrafish.</title>
        <authorList>
            <person name="Ndikumana S."/>
            <person name="Pelin A."/>
            <person name="Sanders J."/>
            <person name="Corradi N."/>
        </authorList>
    </citation>
    <scope>NUCLEOTIDE SEQUENCE [LARGE SCALE GENOMIC DNA]</scope>
    <source>
        <strain evidence="2 3">MK1</strain>
    </source>
</reference>
<keyword evidence="1" id="KW-0812">Transmembrane</keyword>
<evidence type="ECO:0000256" key="1">
    <source>
        <dbReference type="SAM" id="Phobius"/>
    </source>
</evidence>
<proteinExistence type="predicted"/>
<keyword evidence="3" id="KW-1185">Reference proteome</keyword>
<comment type="caution">
    <text evidence="2">The sequence shown here is derived from an EMBL/GenBank/DDBJ whole genome shotgun (WGS) entry which is preliminary data.</text>
</comment>